<keyword evidence="6" id="KW-0808">Transferase</keyword>
<dbReference type="Gene3D" id="1.20.120.1630">
    <property type="match status" value="1"/>
</dbReference>
<accession>A0A5B9D6I2</accession>
<proteinExistence type="predicted"/>
<evidence type="ECO:0000256" key="1">
    <source>
        <dbReference type="ARBA" id="ARBA00004127"/>
    </source>
</evidence>
<protein>
    <submittedName>
        <fullName evidence="6">Isoprenylcysteine carboxylmethyltransferase family protein</fullName>
        <ecNumber evidence="6">2.1.1.100</ecNumber>
        <ecNumber evidence="6">2.1.1.334</ecNumber>
    </submittedName>
</protein>
<dbReference type="EMBL" id="CP042905">
    <property type="protein sequence ID" value="QEE14397.1"/>
    <property type="molecule type" value="Genomic_DNA"/>
</dbReference>
<dbReference type="EC" id="2.1.1.100" evidence="6"/>
<dbReference type="InterPro" id="IPR007318">
    <property type="entry name" value="Phopholipid_MeTrfase"/>
</dbReference>
<reference evidence="6 7" key="1">
    <citation type="journal article" date="2020" name="Nature">
        <title>Isolation of an archaeon at the prokaryote-eukaryote interface.</title>
        <authorList>
            <person name="Imachi H."/>
            <person name="Nobu M.K."/>
            <person name="Nakahara N."/>
            <person name="Morono Y."/>
            <person name="Ogawara M."/>
            <person name="Takaki Y."/>
            <person name="Takano Y."/>
            <person name="Uematsu K."/>
            <person name="Ikuta T."/>
            <person name="Ito M."/>
            <person name="Matsui Y."/>
            <person name="Miyazaki M."/>
            <person name="Murata K."/>
            <person name="Saito Y."/>
            <person name="Sakai S."/>
            <person name="Song C."/>
            <person name="Tasumi E."/>
            <person name="Yamanaka Y."/>
            <person name="Yamaguchi T."/>
            <person name="Kamagata Y."/>
            <person name="Tamaki H."/>
            <person name="Takai K."/>
        </authorList>
    </citation>
    <scope>NUCLEOTIDE SEQUENCE [LARGE SCALE GENOMIC DNA]</scope>
    <source>
        <strain evidence="6 7">MK-D1</strain>
    </source>
</reference>
<feature type="transmembrane region" description="Helical" evidence="5">
    <location>
        <begin position="93"/>
        <end position="110"/>
    </location>
</feature>
<evidence type="ECO:0000256" key="4">
    <source>
        <dbReference type="ARBA" id="ARBA00023136"/>
    </source>
</evidence>
<evidence type="ECO:0000256" key="5">
    <source>
        <dbReference type="SAM" id="Phobius"/>
    </source>
</evidence>
<keyword evidence="2 5" id="KW-0812">Transmembrane</keyword>
<evidence type="ECO:0000313" key="7">
    <source>
        <dbReference type="Proteomes" id="UP000321408"/>
    </source>
</evidence>
<evidence type="ECO:0000256" key="2">
    <source>
        <dbReference type="ARBA" id="ARBA00022692"/>
    </source>
</evidence>
<dbReference type="RefSeq" id="WP_147661353.1">
    <property type="nucleotide sequence ID" value="NZ_CP042905.2"/>
</dbReference>
<keyword evidence="7" id="KW-1185">Reference proteome</keyword>
<evidence type="ECO:0000313" key="6">
    <source>
        <dbReference type="EMBL" id="QEE14397.1"/>
    </source>
</evidence>
<dbReference type="KEGG" id="psyt:DSAG12_00210"/>
<sequence length="241" mass="27802">MNEINQPIQNQNKPLNTTLLIILSLFSMVAQLPFLFLPARRWDWIEAWVYLIFFYIYMLAQILILNKKNPQVLRNRINAKKSGMTKAEGADKWILPLVSIVFLAVFLIPGFDEGNGWSEVPFQVEVIGFVILGISFYILYRSMLDNAFASKVLDIRKESGHKIIDTGSYAVVRHPMYTGFFLMGFGLTLALGSWYGLIPAGLFLVILAIRIHFEEEMLIEGLEGYEEYQKKVKYKLFPKIY</sequence>
<dbReference type="GO" id="GO:0032259">
    <property type="term" value="P:methylation"/>
    <property type="evidence" value="ECO:0007669"/>
    <property type="project" value="UniProtKB-KW"/>
</dbReference>
<gene>
    <name evidence="6" type="ORF">DSAG12_00210</name>
</gene>
<dbReference type="PANTHER" id="PTHR43847">
    <property type="entry name" value="BLL3993 PROTEIN"/>
    <property type="match status" value="1"/>
</dbReference>
<organism evidence="6 7">
    <name type="scientific">Promethearchaeum syntrophicum</name>
    <dbReference type="NCBI Taxonomy" id="2594042"/>
    <lineage>
        <taxon>Archaea</taxon>
        <taxon>Promethearchaeati</taxon>
        <taxon>Promethearchaeota</taxon>
        <taxon>Promethearchaeia</taxon>
        <taxon>Promethearchaeales</taxon>
        <taxon>Promethearchaeaceae</taxon>
        <taxon>Promethearchaeum</taxon>
    </lineage>
</organism>
<dbReference type="GO" id="GO:0012505">
    <property type="term" value="C:endomembrane system"/>
    <property type="evidence" value="ECO:0007669"/>
    <property type="project" value="UniProtKB-SubCell"/>
</dbReference>
<feature type="transmembrane region" description="Helical" evidence="5">
    <location>
        <begin position="15"/>
        <end position="36"/>
    </location>
</feature>
<comment type="subcellular location">
    <subcellularLocation>
        <location evidence="1">Endomembrane system</location>
        <topology evidence="1">Multi-pass membrane protein</topology>
    </subcellularLocation>
</comment>
<dbReference type="OrthoDB" id="148346at2157"/>
<dbReference type="Pfam" id="PF04191">
    <property type="entry name" value="PEMT"/>
    <property type="match status" value="1"/>
</dbReference>
<dbReference type="GeneID" id="41328214"/>
<dbReference type="PANTHER" id="PTHR43847:SF1">
    <property type="entry name" value="BLL3993 PROTEIN"/>
    <property type="match status" value="1"/>
</dbReference>
<dbReference type="InterPro" id="IPR052527">
    <property type="entry name" value="Metal_cation-efflux_comp"/>
</dbReference>
<feature type="transmembrane region" description="Helical" evidence="5">
    <location>
        <begin position="122"/>
        <end position="140"/>
    </location>
</feature>
<feature type="transmembrane region" description="Helical" evidence="5">
    <location>
        <begin position="180"/>
        <end position="209"/>
    </location>
</feature>
<reference evidence="6 7" key="2">
    <citation type="journal article" date="2024" name="Int. J. Syst. Evol. Microbiol.">
        <title>Promethearchaeum syntrophicum gen. nov., sp. nov., an anaerobic, obligately syntrophic archaeon, the first isolate of the lineage 'Asgard' archaea, and proposal of the new archaeal phylum Promethearchaeota phyl. nov. and kingdom Promethearchaeati regn. nov.</title>
        <authorList>
            <person name="Imachi H."/>
            <person name="Nobu M.K."/>
            <person name="Kato S."/>
            <person name="Takaki Y."/>
            <person name="Miyazaki M."/>
            <person name="Miyata M."/>
            <person name="Ogawara M."/>
            <person name="Saito Y."/>
            <person name="Sakai S."/>
            <person name="Tahara Y.O."/>
            <person name="Takano Y."/>
            <person name="Tasumi E."/>
            <person name="Uematsu K."/>
            <person name="Yoshimura T."/>
            <person name="Itoh T."/>
            <person name="Ohkuma M."/>
            <person name="Takai K."/>
        </authorList>
    </citation>
    <scope>NUCLEOTIDE SEQUENCE [LARGE SCALE GENOMIC DNA]</scope>
    <source>
        <strain evidence="6 7">MK-D1</strain>
    </source>
</reference>
<keyword evidence="3 5" id="KW-1133">Transmembrane helix</keyword>
<keyword evidence="4 5" id="KW-0472">Membrane</keyword>
<dbReference type="EC" id="2.1.1.334" evidence="6"/>
<feature type="transmembrane region" description="Helical" evidence="5">
    <location>
        <begin position="48"/>
        <end position="66"/>
    </location>
</feature>
<dbReference type="Proteomes" id="UP000321408">
    <property type="component" value="Chromosome"/>
</dbReference>
<dbReference type="AlphaFoldDB" id="A0A5B9D6I2"/>
<dbReference type="GO" id="GO:0008168">
    <property type="term" value="F:methyltransferase activity"/>
    <property type="evidence" value="ECO:0007669"/>
    <property type="project" value="UniProtKB-KW"/>
</dbReference>
<name>A0A5B9D6I2_9ARCH</name>
<keyword evidence="6" id="KW-0489">Methyltransferase</keyword>
<evidence type="ECO:0000256" key="3">
    <source>
        <dbReference type="ARBA" id="ARBA00022989"/>
    </source>
</evidence>